<sequence length="216" mass="24402">MSGGQEKFATLHMMLSNKDILIVCALEIETQEQLNDWEPFADDPVWNVLYTGVGKVNATYELTTYLDRLSIPSPKLIINYGTAGSRKIKKKTLVDCTKFVQRDMDVTGLGFMKGQTPFESDPSITIQSTSEFNPIGRNASCGSGDSFVEDRTNYYGEVVDMEAYALAKVCHIRNIPFISFKYITDGADEQSHEDWEKNLADGIKEFKEKILKEIER</sequence>
<dbReference type="EMBL" id="UINC01193951">
    <property type="protein sequence ID" value="SVE09803.1"/>
    <property type="molecule type" value="Genomic_DNA"/>
</dbReference>
<dbReference type="InterPro" id="IPR000845">
    <property type="entry name" value="Nucleoside_phosphorylase_d"/>
</dbReference>
<dbReference type="SUPFAM" id="SSF53167">
    <property type="entry name" value="Purine and uridine phosphorylases"/>
    <property type="match status" value="1"/>
</dbReference>
<dbReference type="CDD" id="cd09008">
    <property type="entry name" value="MTAN"/>
    <property type="match status" value="1"/>
</dbReference>
<dbReference type="InterPro" id="IPR035994">
    <property type="entry name" value="Nucleoside_phosphorylase_sf"/>
</dbReference>
<dbReference type="GO" id="GO:0005829">
    <property type="term" value="C:cytosol"/>
    <property type="evidence" value="ECO:0007669"/>
    <property type="project" value="TreeGrafter"/>
</dbReference>
<dbReference type="GO" id="GO:0008782">
    <property type="term" value="F:adenosylhomocysteine nucleosidase activity"/>
    <property type="evidence" value="ECO:0007669"/>
    <property type="project" value="TreeGrafter"/>
</dbReference>
<dbReference type="GO" id="GO:0008930">
    <property type="term" value="F:methylthioadenosine nucleosidase activity"/>
    <property type="evidence" value="ECO:0007669"/>
    <property type="project" value="TreeGrafter"/>
</dbReference>
<dbReference type="GO" id="GO:0019284">
    <property type="term" value="P:L-methionine salvage from S-adenosylmethionine"/>
    <property type="evidence" value="ECO:0007669"/>
    <property type="project" value="TreeGrafter"/>
</dbReference>
<dbReference type="AlphaFoldDB" id="A0A383AQB1"/>
<feature type="domain" description="Nucleoside phosphorylase" evidence="1">
    <location>
        <begin position="48"/>
        <end position="208"/>
    </location>
</feature>
<evidence type="ECO:0000259" key="1">
    <source>
        <dbReference type="Pfam" id="PF01048"/>
    </source>
</evidence>
<dbReference type="PANTHER" id="PTHR46832">
    <property type="entry name" value="5'-METHYLTHIOADENOSINE/S-ADENOSYLHOMOCYSTEINE NUCLEOSIDASE"/>
    <property type="match status" value="1"/>
</dbReference>
<reference evidence="2" key="1">
    <citation type="submission" date="2018-05" db="EMBL/GenBank/DDBJ databases">
        <authorList>
            <person name="Lanie J.A."/>
            <person name="Ng W.-L."/>
            <person name="Kazmierczak K.M."/>
            <person name="Andrzejewski T.M."/>
            <person name="Davidsen T.M."/>
            <person name="Wayne K.J."/>
            <person name="Tettelin H."/>
            <person name="Glass J.I."/>
            <person name="Rusch D."/>
            <person name="Podicherti R."/>
            <person name="Tsui H.-C.T."/>
            <person name="Winkler M.E."/>
        </authorList>
    </citation>
    <scope>NUCLEOTIDE SEQUENCE</scope>
</reference>
<dbReference type="Pfam" id="PF01048">
    <property type="entry name" value="PNP_UDP_1"/>
    <property type="match status" value="1"/>
</dbReference>
<accession>A0A383AQB1</accession>
<dbReference type="Gene3D" id="3.40.50.1580">
    <property type="entry name" value="Nucleoside phosphorylase domain"/>
    <property type="match status" value="1"/>
</dbReference>
<evidence type="ECO:0000313" key="2">
    <source>
        <dbReference type="EMBL" id="SVE09803.1"/>
    </source>
</evidence>
<organism evidence="2">
    <name type="scientific">marine metagenome</name>
    <dbReference type="NCBI Taxonomy" id="408172"/>
    <lineage>
        <taxon>unclassified sequences</taxon>
        <taxon>metagenomes</taxon>
        <taxon>ecological metagenomes</taxon>
    </lineage>
</organism>
<protein>
    <recommendedName>
        <fullName evidence="1">Nucleoside phosphorylase domain-containing protein</fullName>
    </recommendedName>
</protein>
<dbReference type="PANTHER" id="PTHR46832:SF1">
    <property type="entry name" value="5'-METHYLTHIOADENOSINE_S-ADENOSYLHOMOCYSTEINE NUCLEOSIDASE"/>
    <property type="match status" value="1"/>
</dbReference>
<proteinExistence type="predicted"/>
<gene>
    <name evidence="2" type="ORF">METZ01_LOCUS462657</name>
</gene>
<name>A0A383AQB1_9ZZZZ</name>
<dbReference type="GO" id="GO:0009116">
    <property type="term" value="P:nucleoside metabolic process"/>
    <property type="evidence" value="ECO:0007669"/>
    <property type="project" value="InterPro"/>
</dbReference>